<feature type="transmembrane region" description="Helical" evidence="2">
    <location>
        <begin position="343"/>
        <end position="366"/>
    </location>
</feature>
<feature type="transmembrane region" description="Helical" evidence="2">
    <location>
        <begin position="823"/>
        <end position="843"/>
    </location>
</feature>
<feature type="transmembrane region" description="Helical" evidence="2">
    <location>
        <begin position="542"/>
        <end position="560"/>
    </location>
</feature>
<feature type="transmembrane region" description="Helical" evidence="2">
    <location>
        <begin position="975"/>
        <end position="994"/>
    </location>
</feature>
<dbReference type="RefSeq" id="WP_061081696.1">
    <property type="nucleotide sequence ID" value="NZ_JAAXPG010000019.1"/>
</dbReference>
<feature type="transmembrane region" description="Helical" evidence="2">
    <location>
        <begin position="438"/>
        <end position="457"/>
    </location>
</feature>
<dbReference type="EMBL" id="JAAXPG010000019">
    <property type="protein sequence ID" value="NKY99897.1"/>
    <property type="molecule type" value="Genomic_DNA"/>
</dbReference>
<sequence>MNVHGSPPSPAGPRLRCPDCHATLPALPRACQRCGLLLVGSTAQRLWHIDTEIALLDSRKRSLSEERAAVVALLREESDRGAPPAGSGAGPGFADGQAPYASAHGPAAGAPAGRLPAGRTPVGQDAYGQSPPGWAPGTQVPVPAGQAPGGRFQPSRVASGPPGEVTRRSAQNIILGLGGVLVGIAALVFAIWTWSDMGTGARAGVLGLTTAAFAVLAVPLHRRGLRATAETFGCLAAVLLCVDALALWLLMSERLGSGPGYTAAALVVIGALLASYPLLVPLRTPRVLAVLLLQPVPVLLVVASGSPGLWSWLLPALSATGLVDLFLARWFGPPRTGVPVRTLRVSATVLWVLTMVLALLYTAFVLAASTAGVDRVGAWWFVAVALLLSGATGLLLAREPLPRVPEGPGSAGAAGAAAGPGVPSGTGAPGYGVSRVPAVIALLVLGMAPLAAGPAHLPALPRVPPHLWNGVPPTAPVSGVLGLPTTALPDTVFHLVAVLVCAVLSLGAVLLLRRRALLPAVALTAPPTLLTAVHLLDPPHAVAVACALLVGAALLLGPALSPRRTGAWVPALTGALTLATGGLWSLPDQYTSLAALVLVEAAVLAALLLYRRSGRPAALYATGLLLWALALLTGAFFGLGLVMSDTVPPPAWWLLAACALVAGANAVVFGRIPLPAASGTGGGPRPVFTVVGLLLLSSAPLLVGRGHGPGLPLLSGAYGPWAAPVRALGDPAYSVLGLHRVTVPAEAVATAAGMLLAGAVAVALVALLDRGRTAAAAVLAAPPALVALPLVLDAPFLVALLWVFAVGSALALWSALTRDDQLGWLAGLTGLLTLLLGAGWALVQEHATTGALMGVAVVAAVAAALARTSAAAVGATAVATAATGGFAFALPLLLGAPVEYAALAPIAMVAAVAVAAPRLRGPLVPATEVPAWVWAAVSLGVTVAAGARLELVALALAVVGVVALATAARPDRRWFALVGALLMLAALWTVLSAWDVAVPEAYTMPPALAALAVGWEWSRRAAEPPSSWAAHGGGLALLFLPTVVLVLAEDGMVWRVPAVLVLGLAVTVWGLRRRLQAVLVTGGLVLVATSLRAFGPPLWDLTQLVPNWVPFAVAGVLLLVVGARYEASLERLRRLGRLVAGMR</sequence>
<keyword evidence="4" id="KW-1185">Reference proteome</keyword>
<keyword evidence="2" id="KW-0812">Transmembrane</keyword>
<feature type="transmembrane region" description="Helical" evidence="2">
    <location>
        <begin position="378"/>
        <end position="397"/>
    </location>
</feature>
<evidence type="ECO:0000313" key="4">
    <source>
        <dbReference type="Proteomes" id="UP000553209"/>
    </source>
</evidence>
<comment type="caution">
    <text evidence="3">The sequence shown here is derived from an EMBL/GenBank/DDBJ whole genome shotgun (WGS) entry which is preliminary data.</text>
</comment>
<feature type="transmembrane region" description="Helical" evidence="2">
    <location>
        <begin position="929"/>
        <end position="945"/>
    </location>
</feature>
<feature type="transmembrane region" description="Helical" evidence="2">
    <location>
        <begin position="686"/>
        <end position="703"/>
    </location>
</feature>
<feature type="transmembrane region" description="Helical" evidence="2">
    <location>
        <begin position="592"/>
        <end position="610"/>
    </location>
</feature>
<protein>
    <submittedName>
        <fullName evidence="3">DUF2157 domain-containing protein</fullName>
    </submittedName>
</protein>
<feature type="transmembrane region" description="Helical" evidence="2">
    <location>
        <begin position="287"/>
        <end position="306"/>
    </location>
</feature>
<feature type="transmembrane region" description="Helical" evidence="2">
    <location>
        <begin position="849"/>
        <end position="866"/>
    </location>
</feature>
<feature type="transmembrane region" description="Helical" evidence="2">
    <location>
        <begin position="517"/>
        <end position="536"/>
    </location>
</feature>
<feature type="transmembrane region" description="Helical" evidence="2">
    <location>
        <begin position="1107"/>
        <end position="1127"/>
    </location>
</feature>
<feature type="transmembrane region" description="Helical" evidence="2">
    <location>
        <begin position="774"/>
        <end position="792"/>
    </location>
</feature>
<dbReference type="AlphaFoldDB" id="A0A7X6MET0"/>
<dbReference type="InterPro" id="IPR058062">
    <property type="entry name" value="SCO7613_C"/>
</dbReference>
<feature type="transmembrane region" description="Helical" evidence="2">
    <location>
        <begin position="1078"/>
        <end position="1095"/>
    </location>
</feature>
<feature type="transmembrane region" description="Helical" evidence="2">
    <location>
        <begin position="312"/>
        <end position="331"/>
    </location>
</feature>
<feature type="transmembrane region" description="Helical" evidence="2">
    <location>
        <begin position="200"/>
        <end position="220"/>
    </location>
</feature>
<feature type="transmembrane region" description="Helical" evidence="2">
    <location>
        <begin position="900"/>
        <end position="917"/>
    </location>
</feature>
<feature type="compositionally biased region" description="Low complexity" evidence="1">
    <location>
        <begin position="94"/>
        <end position="118"/>
    </location>
</feature>
<evidence type="ECO:0000256" key="1">
    <source>
        <dbReference type="SAM" id="MobiDB-lite"/>
    </source>
</evidence>
<feature type="transmembrane region" description="Helical" evidence="2">
    <location>
        <begin position="492"/>
        <end position="512"/>
    </location>
</feature>
<feature type="transmembrane region" description="Helical" evidence="2">
    <location>
        <begin position="651"/>
        <end position="674"/>
    </location>
</feature>
<organism evidence="3 4">
    <name type="scientific">Nocardiopsis alborubida</name>
    <dbReference type="NCBI Taxonomy" id="146802"/>
    <lineage>
        <taxon>Bacteria</taxon>
        <taxon>Bacillati</taxon>
        <taxon>Actinomycetota</taxon>
        <taxon>Actinomycetes</taxon>
        <taxon>Streptosporangiales</taxon>
        <taxon>Nocardiopsidaceae</taxon>
        <taxon>Nocardiopsis</taxon>
    </lineage>
</organism>
<proteinExistence type="predicted"/>
<gene>
    <name evidence="3" type="ORF">HGB44_19815</name>
</gene>
<feature type="transmembrane region" description="Helical" evidence="2">
    <location>
        <begin position="232"/>
        <end position="251"/>
    </location>
</feature>
<evidence type="ECO:0000256" key="2">
    <source>
        <dbReference type="SAM" id="Phobius"/>
    </source>
</evidence>
<feature type="transmembrane region" description="Helical" evidence="2">
    <location>
        <begin position="798"/>
        <end position="816"/>
    </location>
</feature>
<feature type="transmembrane region" description="Helical" evidence="2">
    <location>
        <begin position="873"/>
        <end position="894"/>
    </location>
</feature>
<feature type="transmembrane region" description="Helical" evidence="2">
    <location>
        <begin position="951"/>
        <end position="968"/>
    </location>
</feature>
<evidence type="ECO:0000313" key="3">
    <source>
        <dbReference type="EMBL" id="NKY99897.1"/>
    </source>
</evidence>
<keyword evidence="2" id="KW-1133">Transmembrane helix</keyword>
<name>A0A7X6MET0_9ACTN</name>
<feature type="transmembrane region" description="Helical" evidence="2">
    <location>
        <begin position="747"/>
        <end position="767"/>
    </location>
</feature>
<dbReference type="Proteomes" id="UP000553209">
    <property type="component" value="Unassembled WGS sequence"/>
</dbReference>
<keyword evidence="2" id="KW-0472">Membrane</keyword>
<feature type="region of interest" description="Disordered" evidence="1">
    <location>
        <begin position="75"/>
        <end position="164"/>
    </location>
</feature>
<feature type="transmembrane region" description="Helical" evidence="2">
    <location>
        <begin position="263"/>
        <end position="280"/>
    </location>
</feature>
<feature type="transmembrane region" description="Helical" evidence="2">
    <location>
        <begin position="173"/>
        <end position="194"/>
    </location>
</feature>
<feature type="transmembrane region" description="Helical" evidence="2">
    <location>
        <begin position="1054"/>
        <end position="1071"/>
    </location>
</feature>
<feature type="transmembrane region" description="Helical" evidence="2">
    <location>
        <begin position="567"/>
        <end position="586"/>
    </location>
</feature>
<dbReference type="NCBIfam" id="NF047321">
    <property type="entry name" value="SCO7613_CTERM"/>
    <property type="match status" value="1"/>
</dbReference>
<accession>A0A7X6MET0</accession>
<feature type="transmembrane region" description="Helical" evidence="2">
    <location>
        <begin position="617"/>
        <end position="639"/>
    </location>
</feature>
<reference evidence="3 4" key="1">
    <citation type="submission" date="2020-04" db="EMBL/GenBank/DDBJ databases">
        <title>MicrobeNet Type strains.</title>
        <authorList>
            <person name="Nicholson A.C."/>
        </authorList>
    </citation>
    <scope>NUCLEOTIDE SEQUENCE [LARGE SCALE GENOMIC DNA]</scope>
    <source>
        <strain evidence="3 4">ATCC 23612</strain>
    </source>
</reference>